<dbReference type="InterPro" id="IPR005135">
    <property type="entry name" value="Endo/exonuclease/phosphatase"/>
</dbReference>
<organism evidence="2 3">
    <name type="scientific">Arachis duranensis</name>
    <name type="common">Wild peanut</name>
    <dbReference type="NCBI Taxonomy" id="130453"/>
    <lineage>
        <taxon>Eukaryota</taxon>
        <taxon>Viridiplantae</taxon>
        <taxon>Streptophyta</taxon>
        <taxon>Embryophyta</taxon>
        <taxon>Tracheophyta</taxon>
        <taxon>Spermatophyta</taxon>
        <taxon>Magnoliopsida</taxon>
        <taxon>eudicotyledons</taxon>
        <taxon>Gunneridae</taxon>
        <taxon>Pentapetalae</taxon>
        <taxon>rosids</taxon>
        <taxon>fabids</taxon>
        <taxon>Fabales</taxon>
        <taxon>Fabaceae</taxon>
        <taxon>Papilionoideae</taxon>
        <taxon>50 kb inversion clade</taxon>
        <taxon>dalbergioids sensu lato</taxon>
        <taxon>Dalbergieae</taxon>
        <taxon>Pterocarpus clade</taxon>
        <taxon>Arachis</taxon>
    </lineage>
</organism>
<dbReference type="Gene3D" id="3.60.10.10">
    <property type="entry name" value="Endonuclease/exonuclease/phosphatase"/>
    <property type="match status" value="1"/>
</dbReference>
<name>A0A6P4CZ99_ARADU</name>
<dbReference type="AlphaFoldDB" id="A0A6P4CZ99"/>
<reference evidence="2" key="1">
    <citation type="journal article" date="2016" name="Nat. Genet.">
        <title>The genome sequences of Arachis duranensis and Arachis ipaensis, the diploid ancestors of cultivated peanut.</title>
        <authorList>
            <person name="Bertioli D.J."/>
            <person name="Cannon S.B."/>
            <person name="Froenicke L."/>
            <person name="Huang G."/>
            <person name="Farmer A.D."/>
            <person name="Cannon E.K."/>
            <person name="Liu X."/>
            <person name="Gao D."/>
            <person name="Clevenger J."/>
            <person name="Dash S."/>
            <person name="Ren L."/>
            <person name="Moretzsohn M.C."/>
            <person name="Shirasawa K."/>
            <person name="Huang W."/>
            <person name="Vidigal B."/>
            <person name="Abernathy B."/>
            <person name="Chu Y."/>
            <person name="Niederhuth C.E."/>
            <person name="Umale P."/>
            <person name="Araujo A.C."/>
            <person name="Kozik A."/>
            <person name="Kim K.D."/>
            <person name="Burow M.D."/>
            <person name="Varshney R.K."/>
            <person name="Wang X."/>
            <person name="Zhang X."/>
            <person name="Barkley N."/>
            <person name="Guimaraes P.M."/>
            <person name="Isobe S."/>
            <person name="Guo B."/>
            <person name="Liao B."/>
            <person name="Stalker H.T."/>
            <person name="Schmitz R.J."/>
            <person name="Scheffler B.E."/>
            <person name="Leal-Bertioli S.C."/>
            <person name="Xun X."/>
            <person name="Jackson S.A."/>
            <person name="Michelmore R."/>
            <person name="Ozias-Akins P."/>
        </authorList>
    </citation>
    <scope>NUCLEOTIDE SEQUENCE [LARGE SCALE GENOMIC DNA]</scope>
    <source>
        <strain evidence="2">cv. V14167</strain>
    </source>
</reference>
<dbReference type="RefSeq" id="XP_015959424.1">
    <property type="nucleotide sequence ID" value="XM_016103938.1"/>
</dbReference>
<dbReference type="OrthoDB" id="1748181at2759"/>
<sequence>MKMLMWNCRGLGKTLTVHNIQGINRSHSPEVMFLCETKNNSSFVTRQCERLGFPNSFCVNPIGVAGGLVLAWRTEVQINVMESASFFIHFKVLDTSRNKFWNVIAVHLHSEENQRSGQFDRLLQILNLGEELFLVLGDFNAIIAHQEKEGGRPKATSSVEKFQNFLDGGNLSDLGYEGIKYTWNNRQFGDSFIRERLDRCLVSNHWRQDYPTTKILHLEDQGSDHRPILLESELQGRRPK</sequence>
<dbReference type="Proteomes" id="UP000515211">
    <property type="component" value="Chromosome 4"/>
</dbReference>
<dbReference type="KEGG" id="adu:107483307"/>
<dbReference type="Pfam" id="PF03372">
    <property type="entry name" value="Exo_endo_phos"/>
    <property type="match status" value="1"/>
</dbReference>
<feature type="domain" description="Endonuclease/exonuclease/phosphatase" evidence="1">
    <location>
        <begin position="6"/>
        <end position="225"/>
    </location>
</feature>
<proteinExistence type="predicted"/>
<keyword evidence="2" id="KW-1185">Reference proteome</keyword>
<evidence type="ECO:0000313" key="3">
    <source>
        <dbReference type="RefSeq" id="XP_015959424.1"/>
    </source>
</evidence>
<protein>
    <submittedName>
        <fullName evidence="3">Uncharacterized protein LOC107483307</fullName>
    </submittedName>
</protein>
<evidence type="ECO:0000259" key="1">
    <source>
        <dbReference type="Pfam" id="PF03372"/>
    </source>
</evidence>
<dbReference type="PANTHER" id="PTHR33710">
    <property type="entry name" value="BNAC02G09200D PROTEIN"/>
    <property type="match status" value="1"/>
</dbReference>
<dbReference type="SUPFAM" id="SSF56219">
    <property type="entry name" value="DNase I-like"/>
    <property type="match status" value="1"/>
</dbReference>
<dbReference type="GO" id="GO:0003824">
    <property type="term" value="F:catalytic activity"/>
    <property type="evidence" value="ECO:0007669"/>
    <property type="project" value="InterPro"/>
</dbReference>
<dbReference type="PANTHER" id="PTHR33710:SF62">
    <property type="entry name" value="DUF4283 DOMAIN PROTEIN"/>
    <property type="match status" value="1"/>
</dbReference>
<dbReference type="GeneID" id="107483307"/>
<dbReference type="InterPro" id="IPR036691">
    <property type="entry name" value="Endo/exonu/phosph_ase_sf"/>
</dbReference>
<reference evidence="3" key="2">
    <citation type="submission" date="2025-08" db="UniProtKB">
        <authorList>
            <consortium name="RefSeq"/>
        </authorList>
    </citation>
    <scope>IDENTIFICATION</scope>
    <source>
        <tissue evidence="3">Whole plant</tissue>
    </source>
</reference>
<accession>A0A6P4CZ99</accession>
<evidence type="ECO:0000313" key="2">
    <source>
        <dbReference type="Proteomes" id="UP000515211"/>
    </source>
</evidence>
<gene>
    <name evidence="3" type="primary">LOC107483307</name>
</gene>